<dbReference type="OrthoDB" id="771136at2759"/>
<comment type="caution">
    <text evidence="7">The sequence shown here is derived from an EMBL/GenBank/DDBJ whole genome shotgun (WGS) entry which is preliminary data.</text>
</comment>
<dbReference type="InterPro" id="IPR021109">
    <property type="entry name" value="Peptidase_aspartic_dom_sf"/>
</dbReference>
<evidence type="ECO:0000313" key="8">
    <source>
        <dbReference type="Proteomes" id="UP000614601"/>
    </source>
</evidence>
<keyword evidence="4" id="KW-0645">Protease</keyword>
<feature type="active site" evidence="2">
    <location>
        <position position="259"/>
    </location>
</feature>
<evidence type="ECO:0000256" key="2">
    <source>
        <dbReference type="PIRSR" id="PIRSR601461-1"/>
    </source>
</evidence>
<feature type="compositionally biased region" description="Basic and acidic residues" evidence="5">
    <location>
        <begin position="564"/>
        <end position="574"/>
    </location>
</feature>
<evidence type="ECO:0000256" key="3">
    <source>
        <dbReference type="PIRSR" id="PIRSR601461-2"/>
    </source>
</evidence>
<keyword evidence="8" id="KW-1185">Reference proteome</keyword>
<evidence type="ECO:0000256" key="1">
    <source>
        <dbReference type="ARBA" id="ARBA00007447"/>
    </source>
</evidence>
<protein>
    <recommendedName>
        <fullName evidence="6">Peptidase A1 domain-containing protein</fullName>
    </recommendedName>
</protein>
<evidence type="ECO:0000256" key="5">
    <source>
        <dbReference type="SAM" id="MobiDB-lite"/>
    </source>
</evidence>
<dbReference type="EMBL" id="CAJFDH010000004">
    <property type="protein sequence ID" value="CAD5220784.1"/>
    <property type="molecule type" value="Genomic_DNA"/>
</dbReference>
<dbReference type="Proteomes" id="UP000783686">
    <property type="component" value="Unassembled WGS sequence"/>
</dbReference>
<dbReference type="Pfam" id="PF00026">
    <property type="entry name" value="Asp"/>
    <property type="match status" value="1"/>
</dbReference>
<dbReference type="InterPro" id="IPR001461">
    <property type="entry name" value="Aspartic_peptidase_A1"/>
</dbReference>
<evidence type="ECO:0000259" key="6">
    <source>
        <dbReference type="PROSITE" id="PS51767"/>
    </source>
</evidence>
<proteinExistence type="inferred from homology"/>
<dbReference type="Proteomes" id="UP000614601">
    <property type="component" value="Unassembled WGS sequence"/>
</dbReference>
<dbReference type="PANTHER" id="PTHR47966:SF45">
    <property type="entry name" value="PEPTIDASE A1 DOMAIN-CONTAINING PROTEIN"/>
    <property type="match status" value="1"/>
</dbReference>
<name>A0A811KZA8_9BILA</name>
<dbReference type="SUPFAM" id="SSF50630">
    <property type="entry name" value="Acid proteases"/>
    <property type="match status" value="1"/>
</dbReference>
<dbReference type="AlphaFoldDB" id="A0A811KZA8"/>
<feature type="disulfide bond" evidence="3">
    <location>
        <begin position="84"/>
        <end position="94"/>
    </location>
</feature>
<evidence type="ECO:0000313" key="7">
    <source>
        <dbReference type="EMBL" id="CAD5220784.1"/>
    </source>
</evidence>
<gene>
    <name evidence="7" type="ORF">BOKJ2_LOCUS9117</name>
</gene>
<dbReference type="GO" id="GO:0006508">
    <property type="term" value="P:proteolysis"/>
    <property type="evidence" value="ECO:0007669"/>
    <property type="project" value="UniProtKB-KW"/>
</dbReference>
<keyword evidence="4" id="KW-0378">Hydrolase</keyword>
<organism evidence="7 8">
    <name type="scientific">Bursaphelenchus okinawaensis</name>
    <dbReference type="NCBI Taxonomy" id="465554"/>
    <lineage>
        <taxon>Eukaryota</taxon>
        <taxon>Metazoa</taxon>
        <taxon>Ecdysozoa</taxon>
        <taxon>Nematoda</taxon>
        <taxon>Chromadorea</taxon>
        <taxon>Rhabditida</taxon>
        <taxon>Tylenchina</taxon>
        <taxon>Tylenchomorpha</taxon>
        <taxon>Aphelenchoidea</taxon>
        <taxon>Aphelenchoididae</taxon>
        <taxon>Bursaphelenchus</taxon>
    </lineage>
</organism>
<dbReference type="GO" id="GO:0005764">
    <property type="term" value="C:lysosome"/>
    <property type="evidence" value="ECO:0007669"/>
    <property type="project" value="TreeGrafter"/>
</dbReference>
<feature type="active site" evidence="2">
    <location>
        <position position="71"/>
    </location>
</feature>
<feature type="region of interest" description="Disordered" evidence="5">
    <location>
        <begin position="364"/>
        <end position="574"/>
    </location>
</feature>
<dbReference type="Gene3D" id="2.40.70.10">
    <property type="entry name" value="Acid Proteases"/>
    <property type="match status" value="2"/>
</dbReference>
<dbReference type="PROSITE" id="PS51767">
    <property type="entry name" value="PEPTIDASE_A1"/>
    <property type="match status" value="1"/>
</dbReference>
<accession>A0A811KZA8</accession>
<sequence length="574" mass="61290">MNLYEDPINGDKIKIGLKRHEKNKTYVAKDATTTGATTKTYGEIMASQHNLEYKGIVSVGTPPQQFEVVFDTGSDIFWLPQIGCQSYGVDVHACASGQELYNPNASSTSGDIHRAFQIQYGTGSANGRYYDDMLSFGDATTSSYIAVGNVTLGAAQQMTFSDQGILGLSFAAQNDPTPVFQLAAQRNVFDEPEFTVYLMKCSHNCDEAGLITFGGFDDEHCEAVIGGTNLIEGVPYWMFNLDNISVNGKTYSNQKAIVDTGTSVIIGPQSAAVQLIRQIGARSVGDGNYVMDCSAQFSLDFTINGQQYSVNSDQLLLSQGFGMCNLAISYDPGVDFWILGDPFLRQYCTVHNVVNKTVQFAPSKSATKATGGGNGGTSGGGNGGNGEGKGGTGGGHRRPHGGHGNKGQGNFPFGSPFGNQDPFSGFPQGGSFGQPFSSGGPYDPFSPFGTSLGDPFGPGFQQGNFGGNAFSGPNFGGGPFGSSPYGVDTTESKAKIRVRKDKTEQYNTGRDKTVQDRTGQDRTGQDKTKQNKTKQNKTGQDRTGQGRKEQDRTGQDKTGQGKTGQDRTRQDKTR</sequence>
<feature type="compositionally biased region" description="Basic and acidic residues" evidence="5">
    <location>
        <begin position="501"/>
        <end position="529"/>
    </location>
</feature>
<feature type="domain" description="Peptidase A1" evidence="6">
    <location>
        <begin position="53"/>
        <end position="361"/>
    </location>
</feature>
<keyword evidence="3" id="KW-1015">Disulfide bond</keyword>
<feature type="compositionally biased region" description="Low complexity" evidence="5">
    <location>
        <begin position="455"/>
        <end position="473"/>
    </location>
</feature>
<evidence type="ECO:0000256" key="4">
    <source>
        <dbReference type="RuleBase" id="RU000454"/>
    </source>
</evidence>
<dbReference type="InterPro" id="IPR001969">
    <property type="entry name" value="Aspartic_peptidase_AS"/>
</dbReference>
<dbReference type="CDD" id="cd05471">
    <property type="entry name" value="pepsin_like"/>
    <property type="match status" value="1"/>
</dbReference>
<dbReference type="InterPro" id="IPR034164">
    <property type="entry name" value="Pepsin-like_dom"/>
</dbReference>
<dbReference type="PROSITE" id="PS00141">
    <property type="entry name" value="ASP_PROTEASE"/>
    <property type="match status" value="2"/>
</dbReference>
<dbReference type="PRINTS" id="PR00792">
    <property type="entry name" value="PEPSIN"/>
</dbReference>
<reference evidence="7" key="1">
    <citation type="submission" date="2020-09" db="EMBL/GenBank/DDBJ databases">
        <authorList>
            <person name="Kikuchi T."/>
        </authorList>
    </citation>
    <scope>NUCLEOTIDE SEQUENCE</scope>
    <source>
        <strain evidence="7">SH1</strain>
    </source>
</reference>
<keyword evidence="4" id="KW-0064">Aspartyl protease</keyword>
<dbReference type="PANTHER" id="PTHR47966">
    <property type="entry name" value="BETA-SITE APP-CLEAVING ENZYME, ISOFORM A-RELATED"/>
    <property type="match status" value="1"/>
</dbReference>
<feature type="compositionally biased region" description="Gly residues" evidence="5">
    <location>
        <begin position="370"/>
        <end position="394"/>
    </location>
</feature>
<dbReference type="EMBL" id="CAJFCW020000004">
    <property type="protein sequence ID" value="CAG9114140.1"/>
    <property type="molecule type" value="Genomic_DNA"/>
</dbReference>
<dbReference type="InterPro" id="IPR033121">
    <property type="entry name" value="PEPTIDASE_A1"/>
</dbReference>
<dbReference type="GO" id="GO:0004190">
    <property type="term" value="F:aspartic-type endopeptidase activity"/>
    <property type="evidence" value="ECO:0007669"/>
    <property type="project" value="UniProtKB-KW"/>
</dbReference>
<comment type="similarity">
    <text evidence="1 4">Belongs to the peptidase A1 family.</text>
</comment>
<feature type="compositionally biased region" description="Basic and acidic residues" evidence="5">
    <location>
        <begin position="544"/>
        <end position="555"/>
    </location>
</feature>